<name>A0AAN8CM55_CHAGU</name>
<dbReference type="EMBL" id="JAURVH010001531">
    <property type="protein sequence ID" value="KAK5903898.1"/>
    <property type="molecule type" value="Genomic_DNA"/>
</dbReference>
<gene>
    <name evidence="2" type="ORF">CgunFtcFv8_007641</name>
</gene>
<dbReference type="AlphaFoldDB" id="A0AAN8CM55"/>
<feature type="compositionally biased region" description="Basic and acidic residues" evidence="1">
    <location>
        <begin position="1"/>
        <end position="38"/>
    </location>
</feature>
<keyword evidence="3" id="KW-1185">Reference proteome</keyword>
<dbReference type="Proteomes" id="UP001331515">
    <property type="component" value="Unassembled WGS sequence"/>
</dbReference>
<reference evidence="2 3" key="1">
    <citation type="journal article" date="2023" name="Mol. Biol. Evol.">
        <title>Genomics of Secondarily Temperate Adaptation in the Only Non-Antarctic Icefish.</title>
        <authorList>
            <person name="Rivera-Colon A.G."/>
            <person name="Rayamajhi N."/>
            <person name="Minhas B.F."/>
            <person name="Madrigal G."/>
            <person name="Bilyk K.T."/>
            <person name="Yoon V."/>
            <person name="Hune M."/>
            <person name="Gregory S."/>
            <person name="Cheng C.H.C."/>
            <person name="Catchen J.M."/>
        </authorList>
    </citation>
    <scope>NUCLEOTIDE SEQUENCE [LARGE SCALE GENOMIC DNA]</scope>
    <source>
        <tissue evidence="2">White muscle</tissue>
    </source>
</reference>
<accession>A0AAN8CM55</accession>
<evidence type="ECO:0000313" key="3">
    <source>
        <dbReference type="Proteomes" id="UP001331515"/>
    </source>
</evidence>
<protein>
    <submittedName>
        <fullName evidence="2">Uncharacterized protein</fullName>
    </submittedName>
</protein>
<evidence type="ECO:0000313" key="2">
    <source>
        <dbReference type="EMBL" id="KAK5903898.1"/>
    </source>
</evidence>
<sequence length="85" mass="9663">MHESESKSAYARIHESKSESRQSVRESESSHESRKLALESDSSPSPGLEYSISGSTAIAIRKMLLPLWFRANMMRQMLHRVQTPT</sequence>
<organism evidence="2 3">
    <name type="scientific">Champsocephalus gunnari</name>
    <name type="common">Mackerel icefish</name>
    <dbReference type="NCBI Taxonomy" id="52237"/>
    <lineage>
        <taxon>Eukaryota</taxon>
        <taxon>Metazoa</taxon>
        <taxon>Chordata</taxon>
        <taxon>Craniata</taxon>
        <taxon>Vertebrata</taxon>
        <taxon>Euteleostomi</taxon>
        <taxon>Actinopterygii</taxon>
        <taxon>Neopterygii</taxon>
        <taxon>Teleostei</taxon>
        <taxon>Neoteleostei</taxon>
        <taxon>Acanthomorphata</taxon>
        <taxon>Eupercaria</taxon>
        <taxon>Perciformes</taxon>
        <taxon>Notothenioidei</taxon>
        <taxon>Channichthyidae</taxon>
        <taxon>Champsocephalus</taxon>
    </lineage>
</organism>
<evidence type="ECO:0000256" key="1">
    <source>
        <dbReference type="SAM" id="MobiDB-lite"/>
    </source>
</evidence>
<comment type="caution">
    <text evidence="2">The sequence shown here is derived from an EMBL/GenBank/DDBJ whole genome shotgun (WGS) entry which is preliminary data.</text>
</comment>
<proteinExistence type="predicted"/>
<feature type="region of interest" description="Disordered" evidence="1">
    <location>
        <begin position="1"/>
        <end position="50"/>
    </location>
</feature>